<name>I1J2H4_BRADI</name>
<accession>I1J2H4</accession>
<reference evidence="3 4" key="1">
    <citation type="journal article" date="2010" name="Nature">
        <title>Genome sequencing and analysis of the model grass Brachypodium distachyon.</title>
        <authorList>
            <consortium name="International Brachypodium Initiative"/>
        </authorList>
    </citation>
    <scope>NUCLEOTIDE SEQUENCE [LARGE SCALE GENOMIC DNA]</scope>
    <source>
        <strain evidence="3 4">Bd21</strain>
    </source>
</reference>
<evidence type="ECO:0000313" key="5">
    <source>
        <dbReference type="Proteomes" id="UP000008810"/>
    </source>
</evidence>
<dbReference type="Proteomes" id="UP000008810">
    <property type="component" value="Chromosome 5"/>
</dbReference>
<dbReference type="ExpressionAtlas" id="I1J2H4">
    <property type="expression patterns" value="baseline and differential"/>
</dbReference>
<evidence type="ECO:0000256" key="2">
    <source>
        <dbReference type="SAM" id="SignalP"/>
    </source>
</evidence>
<dbReference type="EMBL" id="CM000884">
    <property type="protein sequence ID" value="KQJ84931.2"/>
    <property type="molecule type" value="Genomic_DNA"/>
</dbReference>
<organism evidence="3">
    <name type="scientific">Brachypodium distachyon</name>
    <name type="common">Purple false brome</name>
    <name type="synonym">Trachynia distachya</name>
    <dbReference type="NCBI Taxonomy" id="15368"/>
    <lineage>
        <taxon>Eukaryota</taxon>
        <taxon>Viridiplantae</taxon>
        <taxon>Streptophyta</taxon>
        <taxon>Embryophyta</taxon>
        <taxon>Tracheophyta</taxon>
        <taxon>Spermatophyta</taxon>
        <taxon>Magnoliopsida</taxon>
        <taxon>Liliopsida</taxon>
        <taxon>Poales</taxon>
        <taxon>Poaceae</taxon>
        <taxon>BOP clade</taxon>
        <taxon>Pooideae</taxon>
        <taxon>Stipodae</taxon>
        <taxon>Brachypodieae</taxon>
        <taxon>Brachypodium</taxon>
    </lineage>
</organism>
<accession>A0A0Q3H9R4</accession>
<dbReference type="HOGENOM" id="CLU_1743834_0_0_1"/>
<evidence type="ECO:0000313" key="4">
    <source>
        <dbReference type="EnsemblPlants" id="KQJ84931"/>
    </source>
</evidence>
<dbReference type="RefSeq" id="XP_014751235.1">
    <property type="nucleotide sequence ID" value="XM_014895749.2"/>
</dbReference>
<evidence type="ECO:0000313" key="3">
    <source>
        <dbReference type="EMBL" id="KQJ84931.2"/>
    </source>
</evidence>
<dbReference type="FunCoup" id="I1J2H4">
    <property type="interactions" value="5"/>
</dbReference>
<dbReference type="OrthoDB" id="678894at2759"/>
<dbReference type="OMA" id="HDAINSS"/>
<feature type="region of interest" description="Disordered" evidence="1">
    <location>
        <begin position="35"/>
        <end position="143"/>
    </location>
</feature>
<reference evidence="3" key="2">
    <citation type="submission" date="2017-06" db="EMBL/GenBank/DDBJ databases">
        <title>WGS assembly of Brachypodium distachyon.</title>
        <authorList>
            <consortium name="The International Brachypodium Initiative"/>
            <person name="Lucas S."/>
            <person name="Harmon-Smith M."/>
            <person name="Lail K."/>
            <person name="Tice H."/>
            <person name="Grimwood J."/>
            <person name="Bruce D."/>
            <person name="Barry K."/>
            <person name="Shu S."/>
            <person name="Lindquist E."/>
            <person name="Wang M."/>
            <person name="Pitluck S."/>
            <person name="Vogel J.P."/>
            <person name="Garvin D.F."/>
            <person name="Mockler T.C."/>
            <person name="Schmutz J."/>
            <person name="Rokhsar D."/>
            <person name="Bevan M.W."/>
        </authorList>
    </citation>
    <scope>NUCLEOTIDE SEQUENCE</scope>
    <source>
        <strain evidence="3">Bd21</strain>
    </source>
</reference>
<dbReference type="KEGG" id="bdi:104581444"/>
<evidence type="ECO:0000256" key="1">
    <source>
        <dbReference type="SAM" id="MobiDB-lite"/>
    </source>
</evidence>
<reference evidence="4" key="3">
    <citation type="submission" date="2018-08" db="UniProtKB">
        <authorList>
            <consortium name="EnsemblPlants"/>
        </authorList>
    </citation>
    <scope>IDENTIFICATION</scope>
    <source>
        <strain evidence="4">cv. Bd21</strain>
    </source>
</reference>
<proteinExistence type="predicted"/>
<sequence length="143" mass="15152">MRTSSMVMASLLLFLLLATRAHGIRMDRQLHDALSSKEPAGDSKAAAQPSELAAHSASKHCASDGRCSDAGKAKKAAAPAHAAKHHQPIPGGGKREEEEEEAAPSSRVLPRQENNAAATTYPDILDIAGMDYTPANRKPPIHN</sequence>
<dbReference type="AlphaFoldDB" id="I1J2H4"/>
<dbReference type="eggNOG" id="ENOG502S8JY">
    <property type="taxonomic scope" value="Eukaryota"/>
</dbReference>
<dbReference type="PANTHER" id="PTHR33743">
    <property type="entry name" value="PROTEIN GOLVEN 6-RELATED"/>
    <property type="match status" value="1"/>
</dbReference>
<dbReference type="PANTHER" id="PTHR33743:SF19">
    <property type="entry name" value="PROTEIN GOLVEN 6"/>
    <property type="match status" value="1"/>
</dbReference>
<keyword evidence="2" id="KW-0732">Signal</keyword>
<dbReference type="Pfam" id="PF21529">
    <property type="entry name" value="GLV1-2"/>
    <property type="match status" value="1"/>
</dbReference>
<dbReference type="EnsemblPlants" id="KQJ84931">
    <property type="protein sequence ID" value="KQJ84931"/>
    <property type="gene ID" value="BRADI_5g23717v3"/>
</dbReference>
<keyword evidence="5" id="KW-1185">Reference proteome</keyword>
<dbReference type="Gramene" id="KQJ84931">
    <property type="protein sequence ID" value="KQJ84931"/>
    <property type="gene ID" value="BRADI_5g23717v3"/>
</dbReference>
<gene>
    <name evidence="4" type="primary">LOC104581444</name>
    <name evidence="3" type="ORF">BRADI_5g23717v3</name>
</gene>
<feature type="signal peptide" evidence="2">
    <location>
        <begin position="1"/>
        <end position="23"/>
    </location>
</feature>
<protein>
    <submittedName>
        <fullName evidence="3 4">Uncharacterized protein</fullName>
    </submittedName>
</protein>
<dbReference type="GeneID" id="104581444"/>
<feature type="chain" id="PRO_5003644750" evidence="2">
    <location>
        <begin position="24"/>
        <end position="143"/>
    </location>
</feature>
<feature type="compositionally biased region" description="Basic and acidic residues" evidence="1">
    <location>
        <begin position="61"/>
        <end position="72"/>
    </location>
</feature>
<dbReference type="InterPro" id="IPR049306">
    <property type="entry name" value="GLV1-2"/>
</dbReference>